<evidence type="ECO:0000259" key="1">
    <source>
        <dbReference type="PROSITE" id="PS50011"/>
    </source>
</evidence>
<dbReference type="PANTHER" id="PTHR44305:SF24">
    <property type="entry name" value="TYROSINE-PROTEIN KINASE C03B1.5-RELATED"/>
    <property type="match status" value="1"/>
</dbReference>
<sequence length="563" mass="67356">MSEEIELNFRTMAILTPKFINSEQMLVAKVIYEELFVFFEKEQKITGQHLREPCEFEQDQLYYFPGINGITLEQLINSRANLSVQEITDLFKQLLIGLYVLHQQGILGRCFTIQNIYIQNNQIILSVFGFYPNLQLIPPESLNNNQYSLGIDMWLLGCILYQLLTSSILNNFKTKEEYNKFYSQLDKKKLPKELASLVAKMLHPSEQKRITFEDLHIHFKCVPSNDHICQFYKKPQSLPQINFSIKKRENFNPEWAVPKEFNEKTKILIFSTRYQKQSQLLLLPPIDQQPIFMSLYNKSDEEMQLYPIIWRELHFQYYKFYIMENEIQSLDLIAQSPYLTWTRLCLLNMLIIIKREFILLIKDQINFLKVSQDEWNNFIKNSKQLKNHIFELKYQIQTDQKKLNNLSLEVDYQQKKPSFEEILLNKKLIQDGAFMDTCQLNRFEQFKLPYRRCLQHCYYELEKFVKEERESDDGKFYARIRLQLIICMTINRIFDFKFDNIKQHRDINFFELKKVLQISDLTCPSQVNSFLQNATLDQLEQQTIDIHKLFFNNVPSLSSRNPS</sequence>
<dbReference type="EMBL" id="CAJJDM010000163">
    <property type="protein sequence ID" value="CAD8114118.1"/>
    <property type="molecule type" value="Genomic_DNA"/>
</dbReference>
<dbReference type="PANTHER" id="PTHR44305">
    <property type="entry name" value="SI:DKEY-192D15.2-RELATED"/>
    <property type="match status" value="1"/>
</dbReference>
<reference evidence="2" key="1">
    <citation type="submission" date="2021-01" db="EMBL/GenBank/DDBJ databases">
        <authorList>
            <consortium name="Genoscope - CEA"/>
            <person name="William W."/>
        </authorList>
    </citation>
    <scope>NUCLEOTIDE SEQUENCE</scope>
</reference>
<dbReference type="PROSITE" id="PS50011">
    <property type="entry name" value="PROTEIN_KINASE_DOM"/>
    <property type="match status" value="1"/>
</dbReference>
<dbReference type="AlphaFoldDB" id="A0A8S1QE79"/>
<dbReference type="InterPro" id="IPR000719">
    <property type="entry name" value="Prot_kinase_dom"/>
</dbReference>
<dbReference type="GO" id="GO:0004672">
    <property type="term" value="F:protein kinase activity"/>
    <property type="evidence" value="ECO:0007669"/>
    <property type="project" value="InterPro"/>
</dbReference>
<comment type="caution">
    <text evidence="2">The sequence shown here is derived from an EMBL/GenBank/DDBJ whole genome shotgun (WGS) entry which is preliminary data.</text>
</comment>
<keyword evidence="3" id="KW-1185">Reference proteome</keyword>
<feature type="domain" description="Protein kinase" evidence="1">
    <location>
        <begin position="1"/>
        <end position="219"/>
    </location>
</feature>
<organism evidence="2 3">
    <name type="scientific">Paramecium primaurelia</name>
    <dbReference type="NCBI Taxonomy" id="5886"/>
    <lineage>
        <taxon>Eukaryota</taxon>
        <taxon>Sar</taxon>
        <taxon>Alveolata</taxon>
        <taxon>Ciliophora</taxon>
        <taxon>Intramacronucleata</taxon>
        <taxon>Oligohymenophorea</taxon>
        <taxon>Peniculida</taxon>
        <taxon>Parameciidae</taxon>
        <taxon>Paramecium</taxon>
    </lineage>
</organism>
<dbReference type="GO" id="GO:0005524">
    <property type="term" value="F:ATP binding"/>
    <property type="evidence" value="ECO:0007669"/>
    <property type="project" value="InterPro"/>
</dbReference>
<dbReference type="Pfam" id="PF00069">
    <property type="entry name" value="Pkinase"/>
    <property type="match status" value="1"/>
</dbReference>
<accession>A0A8S1QE79</accession>
<dbReference type="SMART" id="SM00220">
    <property type="entry name" value="S_TKc"/>
    <property type="match status" value="1"/>
</dbReference>
<proteinExistence type="predicted"/>
<evidence type="ECO:0000313" key="2">
    <source>
        <dbReference type="EMBL" id="CAD8114118.1"/>
    </source>
</evidence>
<protein>
    <recommendedName>
        <fullName evidence="1">Protein kinase domain-containing protein</fullName>
    </recommendedName>
</protein>
<name>A0A8S1QE79_PARPR</name>
<dbReference type="InterPro" id="IPR053083">
    <property type="entry name" value="TF_kinase-domain_protein"/>
</dbReference>
<dbReference type="Proteomes" id="UP000688137">
    <property type="component" value="Unassembled WGS sequence"/>
</dbReference>
<dbReference type="OMA" id="ICMTINR"/>
<gene>
    <name evidence="2" type="ORF">PPRIM_AZ9-3.1.T1580035</name>
</gene>
<evidence type="ECO:0000313" key="3">
    <source>
        <dbReference type="Proteomes" id="UP000688137"/>
    </source>
</evidence>